<protein>
    <recommendedName>
        <fullName evidence="4">Transmembrane protein</fullName>
    </recommendedName>
</protein>
<comment type="caution">
    <text evidence="2">The sequence shown here is derived from an EMBL/GenBank/DDBJ whole genome shotgun (WGS) entry which is preliminary data.</text>
</comment>
<proteinExistence type="predicted"/>
<feature type="transmembrane region" description="Helical" evidence="1">
    <location>
        <begin position="29"/>
        <end position="52"/>
    </location>
</feature>
<evidence type="ECO:0000256" key="1">
    <source>
        <dbReference type="SAM" id="Phobius"/>
    </source>
</evidence>
<keyword evidence="1" id="KW-0812">Transmembrane</keyword>
<dbReference type="AlphaFoldDB" id="A0AAQ4DVV1"/>
<accession>A0AAQ4DVV1</accession>
<gene>
    <name evidence="2" type="ORF">V5799_006629</name>
</gene>
<keyword evidence="1" id="KW-1133">Transmembrane helix</keyword>
<dbReference type="Proteomes" id="UP001321473">
    <property type="component" value="Unassembled WGS sequence"/>
</dbReference>
<keyword evidence="3" id="KW-1185">Reference proteome</keyword>
<dbReference type="EMBL" id="JARKHS020026215">
    <property type="protein sequence ID" value="KAK8766591.1"/>
    <property type="molecule type" value="Genomic_DNA"/>
</dbReference>
<name>A0AAQ4DVV1_AMBAM</name>
<sequence length="260" mass="27758">MGLETADSLASLLPRKNSELSLRGCPRNVIVALCSGAFVVGLASAAALFVFAERNRSLESSYESAPPAIVFPAARLGLFEQPTRDVPRSTARERVRRITQAAPYLVERNDRWRLVRVTRSHRRLRPVLGATAGVLSRRINVASSETPLMSRGNDVLEEKIKNPPFKVGGSVKTSAAGGDSGTRERSLQFGSGSIEAKKSSAAAVVVHQSPITATGSTLIASEKPSPLMPGAAPAARKTAGVKGGHFIFSDVTEILKEDWE</sequence>
<evidence type="ECO:0000313" key="3">
    <source>
        <dbReference type="Proteomes" id="UP001321473"/>
    </source>
</evidence>
<organism evidence="2 3">
    <name type="scientific">Amblyomma americanum</name>
    <name type="common">Lone star tick</name>
    <dbReference type="NCBI Taxonomy" id="6943"/>
    <lineage>
        <taxon>Eukaryota</taxon>
        <taxon>Metazoa</taxon>
        <taxon>Ecdysozoa</taxon>
        <taxon>Arthropoda</taxon>
        <taxon>Chelicerata</taxon>
        <taxon>Arachnida</taxon>
        <taxon>Acari</taxon>
        <taxon>Parasitiformes</taxon>
        <taxon>Ixodida</taxon>
        <taxon>Ixodoidea</taxon>
        <taxon>Ixodidae</taxon>
        <taxon>Amblyomminae</taxon>
        <taxon>Amblyomma</taxon>
    </lineage>
</organism>
<evidence type="ECO:0000313" key="2">
    <source>
        <dbReference type="EMBL" id="KAK8766591.1"/>
    </source>
</evidence>
<keyword evidence="1" id="KW-0472">Membrane</keyword>
<reference evidence="2 3" key="1">
    <citation type="journal article" date="2023" name="Arcadia Sci">
        <title>De novo assembly of a long-read Amblyomma americanum tick genome.</title>
        <authorList>
            <person name="Chou S."/>
            <person name="Poskanzer K.E."/>
            <person name="Rollins M."/>
            <person name="Thuy-Boun P.S."/>
        </authorList>
    </citation>
    <scope>NUCLEOTIDE SEQUENCE [LARGE SCALE GENOMIC DNA]</scope>
    <source>
        <strain evidence="2">F_SG_1</strain>
        <tissue evidence="2">Salivary glands</tissue>
    </source>
</reference>
<evidence type="ECO:0008006" key="4">
    <source>
        <dbReference type="Google" id="ProtNLM"/>
    </source>
</evidence>